<accession>A0A511QN55</accession>
<dbReference type="Proteomes" id="UP000321113">
    <property type="component" value="Unassembled WGS sequence"/>
</dbReference>
<gene>
    <name evidence="1" type="ORF">VSU01S_09960</name>
</gene>
<comment type="caution">
    <text evidence="1">The sequence shown here is derived from an EMBL/GenBank/DDBJ whole genome shotgun (WGS) entry which is preliminary data.</text>
</comment>
<dbReference type="AlphaFoldDB" id="A0A511QN55"/>
<dbReference type="InterPro" id="IPR018579">
    <property type="entry name" value="Restrct_endonuc_II_LlaJI"/>
</dbReference>
<proteinExistence type="predicted"/>
<organism evidence="1 2">
    <name type="scientific">Vibrio superstes NBRC 103154</name>
    <dbReference type="NCBI Taxonomy" id="1219062"/>
    <lineage>
        <taxon>Bacteria</taxon>
        <taxon>Pseudomonadati</taxon>
        <taxon>Pseudomonadota</taxon>
        <taxon>Gammaproteobacteria</taxon>
        <taxon>Vibrionales</taxon>
        <taxon>Vibrionaceae</taxon>
        <taxon>Vibrio</taxon>
    </lineage>
</organism>
<protein>
    <recommendedName>
        <fullName evidence="3">LlaJI family restriction endonuclease</fullName>
    </recommendedName>
</protein>
<dbReference type="RefSeq" id="WP_119011172.1">
    <property type="nucleotide sequence ID" value="NZ_BJXK01000003.1"/>
</dbReference>
<evidence type="ECO:0000313" key="1">
    <source>
        <dbReference type="EMBL" id="GEM78751.1"/>
    </source>
</evidence>
<reference evidence="1 2" key="1">
    <citation type="submission" date="2019-07" db="EMBL/GenBank/DDBJ databases">
        <title>Whole genome shotgun sequence of Vibrio superstes NBRC 103154.</title>
        <authorList>
            <person name="Hosoyama A."/>
            <person name="Uohara A."/>
            <person name="Ohji S."/>
            <person name="Ichikawa N."/>
        </authorList>
    </citation>
    <scope>NUCLEOTIDE SEQUENCE [LARGE SCALE GENOMIC DNA]</scope>
    <source>
        <strain evidence="1 2">NBRC 103154</strain>
    </source>
</reference>
<sequence>MPQNKIIYLSDRISLSDASIPNSVIDVLKSQGLIAPDMKRIHFSGVVPYTDGVAIFLPRNHQASTEDGGSAGHYLIQALLKYYQDKDSGIDALENGEELIGGRALSLAISLINDYQANGLYVRRVKERTFNSGKVNWSRTVSRSPAYPSVSGPIYMDLQTSRSRYIANCEIAEIHAAVMKELFSDYGMLWLGISSYFDERLEHIKKPSDSLEVNLTYLRRELQLSYSERDIFLINSLIQYLELKKGRLSSSTLIGVRKFHNLWESMLDECLLGKYPVNSKLPVPVYQTSEGQFISIAQKGQRTDTVLKHFDENRFAVVDAKYYEASSPYTAPGWPDLVKQFYYQQAVSQLEGEGTPVSNHFIFPGSNAKLKSAHVASRGIDVKSSDDCLLEYGTIHCHYQDPIELLKAYVCGEHLTQLTNEIFDVLAK</sequence>
<evidence type="ECO:0008006" key="3">
    <source>
        <dbReference type="Google" id="ProtNLM"/>
    </source>
</evidence>
<evidence type="ECO:0000313" key="2">
    <source>
        <dbReference type="Proteomes" id="UP000321113"/>
    </source>
</evidence>
<name>A0A511QN55_9VIBR</name>
<keyword evidence="2" id="KW-1185">Reference proteome</keyword>
<dbReference type="OrthoDB" id="9811025at2"/>
<dbReference type="EMBL" id="BJXK01000003">
    <property type="protein sequence ID" value="GEM78751.1"/>
    <property type="molecule type" value="Genomic_DNA"/>
</dbReference>
<dbReference type="Pfam" id="PF09563">
    <property type="entry name" value="RE_LlaJI"/>
    <property type="match status" value="1"/>
</dbReference>